<dbReference type="Pfam" id="PF08281">
    <property type="entry name" value="Sigma70_r4_2"/>
    <property type="match status" value="1"/>
</dbReference>
<comment type="similarity">
    <text evidence="1">Belongs to the sigma-70 factor family. ECF subfamily.</text>
</comment>
<evidence type="ECO:0000256" key="4">
    <source>
        <dbReference type="ARBA" id="ARBA00023163"/>
    </source>
</evidence>
<keyword evidence="4" id="KW-0804">Transcription</keyword>
<dbReference type="PANTHER" id="PTHR43133">
    <property type="entry name" value="RNA POLYMERASE ECF-TYPE SIGMA FACTO"/>
    <property type="match status" value="1"/>
</dbReference>
<feature type="domain" description="RNA polymerase sigma-70 region 2" evidence="5">
    <location>
        <begin position="26"/>
        <end position="90"/>
    </location>
</feature>
<dbReference type="CDD" id="cd06171">
    <property type="entry name" value="Sigma70_r4"/>
    <property type="match status" value="1"/>
</dbReference>
<dbReference type="InterPro" id="IPR013325">
    <property type="entry name" value="RNA_pol_sigma_r2"/>
</dbReference>
<dbReference type="InterPro" id="IPR014327">
    <property type="entry name" value="RNA_pol_sigma70_bacteroid"/>
</dbReference>
<sequence length="200" mass="22855">MEDLWGNDPEWLIRLSKGDESAFRDLFSRYHDFIYSFAERMTGSGDIAQDVVQEVFIKLWLQRSELPQVQNLGGYINRLTRNHILNGLKRMAHEAAILQDIHPSIGTQPALPDASAEARELEGLLNAALSQLPPQQQRVYRMSRQEGLKHEEIAAALGISRETVKKHMMAALQTIRGYLLRHHKIPAFIAAFLAAWLFRK</sequence>
<dbReference type="InterPro" id="IPR013324">
    <property type="entry name" value="RNA_pol_sigma_r3/r4-like"/>
</dbReference>
<evidence type="ECO:0000256" key="3">
    <source>
        <dbReference type="ARBA" id="ARBA00023082"/>
    </source>
</evidence>
<dbReference type="Gene3D" id="1.10.10.10">
    <property type="entry name" value="Winged helix-like DNA-binding domain superfamily/Winged helix DNA-binding domain"/>
    <property type="match status" value="1"/>
</dbReference>
<organism evidence="7 8">
    <name type="scientific">Chitinophaga pollutisoli</name>
    <dbReference type="NCBI Taxonomy" id="3133966"/>
    <lineage>
        <taxon>Bacteria</taxon>
        <taxon>Pseudomonadati</taxon>
        <taxon>Bacteroidota</taxon>
        <taxon>Chitinophagia</taxon>
        <taxon>Chitinophagales</taxon>
        <taxon>Chitinophagaceae</taxon>
        <taxon>Chitinophaga</taxon>
    </lineage>
</organism>
<evidence type="ECO:0000259" key="6">
    <source>
        <dbReference type="Pfam" id="PF08281"/>
    </source>
</evidence>
<protein>
    <submittedName>
        <fullName evidence="7">RNA polymerase sigma-70 factor</fullName>
    </submittedName>
</protein>
<keyword evidence="2" id="KW-0805">Transcription regulation</keyword>
<evidence type="ECO:0000313" key="7">
    <source>
        <dbReference type="EMBL" id="WZN43064.1"/>
    </source>
</evidence>
<dbReference type="Pfam" id="PF04542">
    <property type="entry name" value="Sigma70_r2"/>
    <property type="match status" value="1"/>
</dbReference>
<keyword evidence="8" id="KW-1185">Reference proteome</keyword>
<name>A0ABZ2YU80_9BACT</name>
<evidence type="ECO:0000256" key="2">
    <source>
        <dbReference type="ARBA" id="ARBA00023015"/>
    </source>
</evidence>
<accession>A0ABZ2YU80</accession>
<dbReference type="InterPro" id="IPR013249">
    <property type="entry name" value="RNA_pol_sigma70_r4_t2"/>
</dbReference>
<feature type="domain" description="RNA polymerase sigma factor 70 region 4 type 2" evidence="6">
    <location>
        <begin position="125"/>
        <end position="174"/>
    </location>
</feature>
<dbReference type="RefSeq" id="WP_341837886.1">
    <property type="nucleotide sequence ID" value="NZ_CP149822.1"/>
</dbReference>
<dbReference type="NCBIfam" id="TIGR02985">
    <property type="entry name" value="Sig70_bacteroi1"/>
    <property type="match status" value="1"/>
</dbReference>
<dbReference type="Gene3D" id="1.10.1740.10">
    <property type="match status" value="1"/>
</dbReference>
<evidence type="ECO:0000256" key="1">
    <source>
        <dbReference type="ARBA" id="ARBA00010641"/>
    </source>
</evidence>
<keyword evidence="3" id="KW-0731">Sigma factor</keyword>
<proteinExistence type="inferred from homology"/>
<reference evidence="8" key="1">
    <citation type="submission" date="2024-03" db="EMBL/GenBank/DDBJ databases">
        <title>Chitinophaga horti sp. nov., isolated from garden soil.</title>
        <authorList>
            <person name="Lee D.S."/>
            <person name="Han D.M."/>
            <person name="Baek J.H."/>
            <person name="Choi D.G."/>
            <person name="Jeon J.H."/>
            <person name="Jeon C.O."/>
        </authorList>
    </citation>
    <scope>NUCLEOTIDE SEQUENCE [LARGE SCALE GENOMIC DNA]</scope>
    <source>
        <strain evidence="8">GPA1</strain>
    </source>
</reference>
<evidence type="ECO:0000259" key="5">
    <source>
        <dbReference type="Pfam" id="PF04542"/>
    </source>
</evidence>
<dbReference type="InterPro" id="IPR036388">
    <property type="entry name" value="WH-like_DNA-bd_sf"/>
</dbReference>
<dbReference type="PANTHER" id="PTHR43133:SF46">
    <property type="entry name" value="RNA POLYMERASE SIGMA-70 FACTOR ECF SUBFAMILY"/>
    <property type="match status" value="1"/>
</dbReference>
<gene>
    <name evidence="7" type="ORF">WJU16_08465</name>
</gene>
<dbReference type="InterPro" id="IPR039425">
    <property type="entry name" value="RNA_pol_sigma-70-like"/>
</dbReference>
<dbReference type="InterPro" id="IPR007627">
    <property type="entry name" value="RNA_pol_sigma70_r2"/>
</dbReference>
<dbReference type="NCBIfam" id="TIGR02937">
    <property type="entry name" value="sigma70-ECF"/>
    <property type="match status" value="1"/>
</dbReference>
<evidence type="ECO:0000313" key="8">
    <source>
        <dbReference type="Proteomes" id="UP001485459"/>
    </source>
</evidence>
<dbReference type="InterPro" id="IPR014284">
    <property type="entry name" value="RNA_pol_sigma-70_dom"/>
</dbReference>
<dbReference type="SUPFAM" id="SSF88946">
    <property type="entry name" value="Sigma2 domain of RNA polymerase sigma factors"/>
    <property type="match status" value="1"/>
</dbReference>
<dbReference type="EMBL" id="CP149822">
    <property type="protein sequence ID" value="WZN43064.1"/>
    <property type="molecule type" value="Genomic_DNA"/>
</dbReference>
<dbReference type="SUPFAM" id="SSF88659">
    <property type="entry name" value="Sigma3 and sigma4 domains of RNA polymerase sigma factors"/>
    <property type="match status" value="1"/>
</dbReference>
<dbReference type="Proteomes" id="UP001485459">
    <property type="component" value="Chromosome"/>
</dbReference>